<dbReference type="InterPro" id="IPR050696">
    <property type="entry name" value="FtsA/MreB"/>
</dbReference>
<dbReference type="SMART" id="SM00842">
    <property type="entry name" value="FtsA"/>
    <property type="match status" value="1"/>
</dbReference>
<keyword evidence="2" id="KW-0132">Cell division</keyword>
<evidence type="ECO:0000259" key="1">
    <source>
        <dbReference type="SMART" id="SM00842"/>
    </source>
</evidence>
<dbReference type="SUPFAM" id="SSF53067">
    <property type="entry name" value="Actin-like ATPase domain"/>
    <property type="match status" value="2"/>
</dbReference>
<dbReference type="InterPro" id="IPR003494">
    <property type="entry name" value="SHS2_FtsA"/>
</dbReference>
<dbReference type="EMBL" id="JBHUPG010000022">
    <property type="protein sequence ID" value="MFD2912660.1"/>
    <property type="molecule type" value="Genomic_DNA"/>
</dbReference>
<comment type="caution">
    <text evidence="2">The sequence shown here is derived from an EMBL/GenBank/DDBJ whole genome shotgun (WGS) entry which is preliminary data.</text>
</comment>
<dbReference type="InterPro" id="IPR043129">
    <property type="entry name" value="ATPase_NBD"/>
</dbReference>
<dbReference type="PANTHER" id="PTHR32432">
    <property type="entry name" value="CELL DIVISION PROTEIN FTSA-RELATED"/>
    <property type="match status" value="1"/>
</dbReference>
<dbReference type="CDD" id="cd24004">
    <property type="entry name" value="ASKHA_NBD_PilM-like"/>
    <property type="match status" value="1"/>
</dbReference>
<name>A0ABW5ZI86_9BACL</name>
<proteinExistence type="predicted"/>
<protein>
    <submittedName>
        <fullName evidence="2">Cell division FtsA domain-containing protein</fullName>
    </submittedName>
</protein>
<dbReference type="PANTHER" id="PTHR32432:SF3">
    <property type="entry name" value="ETHANOLAMINE UTILIZATION PROTEIN EUTJ"/>
    <property type="match status" value="1"/>
</dbReference>
<gene>
    <name evidence="2" type="ORF">ACFS5P_12305</name>
</gene>
<dbReference type="Pfam" id="PF14450">
    <property type="entry name" value="FtsA"/>
    <property type="match status" value="1"/>
</dbReference>
<dbReference type="Gene3D" id="3.30.420.40">
    <property type="match status" value="2"/>
</dbReference>
<reference evidence="3" key="1">
    <citation type="journal article" date="2019" name="Int. J. Syst. Evol. Microbiol.">
        <title>The Global Catalogue of Microorganisms (GCM) 10K type strain sequencing project: providing services to taxonomists for standard genome sequencing and annotation.</title>
        <authorList>
            <consortium name="The Broad Institute Genomics Platform"/>
            <consortium name="The Broad Institute Genome Sequencing Center for Infectious Disease"/>
            <person name="Wu L."/>
            <person name="Ma J."/>
        </authorList>
    </citation>
    <scope>NUCLEOTIDE SEQUENCE [LARGE SCALE GENOMIC DNA]</scope>
    <source>
        <strain evidence="3">KCTC 13528</strain>
    </source>
</reference>
<evidence type="ECO:0000313" key="3">
    <source>
        <dbReference type="Proteomes" id="UP001597561"/>
    </source>
</evidence>
<dbReference type="RefSeq" id="WP_338032888.1">
    <property type="nucleotide sequence ID" value="NZ_JAFBDK010000006.1"/>
</dbReference>
<organism evidence="2 3">
    <name type="scientific">Jeotgalibacillus terrae</name>
    <dbReference type="NCBI Taxonomy" id="587735"/>
    <lineage>
        <taxon>Bacteria</taxon>
        <taxon>Bacillati</taxon>
        <taxon>Bacillota</taxon>
        <taxon>Bacilli</taxon>
        <taxon>Bacillales</taxon>
        <taxon>Caryophanaceae</taxon>
        <taxon>Jeotgalibacillus</taxon>
    </lineage>
</organism>
<dbReference type="Gene3D" id="3.30.1490.300">
    <property type="match status" value="1"/>
</dbReference>
<sequence>MEKLFALDIGTRSIVGLIMTVSESGYELIDYIQKEHKERAMLDGQIHHVPAVASLISEIKQELEIKHGQLDEVSVAAAGRALKTQRSSFQKTITADQSMTKQDILHMELSAVQSAQEAAAASEDSQHYHCVGYSVVRYLLDGQEIGSLEDQQGDLAAVEIIATFLPRVVVESLLASLHRADLKMNALTLEPIAAINVLIPPSMRRLNVALVDIGAGTSDIAITNEGTVTAYGMVPVAGDEISEALSDSFLLDFNDAEKLKRSLSGEGEEVEFTDILGFSQQLEKQNVIQAIQPAIDKLSSAISGEIISLNHNQSPKAVMLVGGGSMTPLLTEKLAERLSLPANRVAVRGIEAIQGLKLNHKSVIGPELVTPAGIAIAANQMPINYMPVKVNGHDVRLFEIRDLTAGDAVLAAGMSVPKLYGKPGLAKMISINGTTVTLPGTHGLPPEILINGQQGSFDTAIQAQDDIVIKAGKDGAESIIQIKDVLEESLTMVLYINGQQKTLKRKIFVNNTERDTETFVQDRDDIVIEQKITATEAFMKAGIVVPESRKTFFLTIDGKVTYFPQWDQTYIHNGKNFPLSKLDRTVSHNDKLSLPPAPERTVSALKKQLDLPGGKSTIYFNDEPIQIDLNQVIVMRDDQKLEDEARLQHGDSINVKYRQSEGMIFQDVFNYVDWKPPGAASKIEIKRNDEECSLSSPVMPGDSLKIIIHP</sequence>
<dbReference type="Proteomes" id="UP001597561">
    <property type="component" value="Unassembled WGS sequence"/>
</dbReference>
<feature type="domain" description="SHS2" evidence="1">
    <location>
        <begin position="4"/>
        <end position="198"/>
    </location>
</feature>
<dbReference type="GO" id="GO:0051301">
    <property type="term" value="P:cell division"/>
    <property type="evidence" value="ECO:0007669"/>
    <property type="project" value="UniProtKB-KW"/>
</dbReference>
<accession>A0ABW5ZI86</accession>
<keyword evidence="3" id="KW-1185">Reference proteome</keyword>
<evidence type="ECO:0000313" key="2">
    <source>
        <dbReference type="EMBL" id="MFD2912660.1"/>
    </source>
</evidence>
<keyword evidence="2" id="KW-0131">Cell cycle</keyword>